<keyword evidence="8 12" id="KW-0067">ATP-binding</keyword>
<comment type="cofactor">
    <cofactor evidence="12">
        <name>Mg(2+)</name>
        <dbReference type="ChEBI" id="CHEBI:18420"/>
    </cofactor>
    <text evidence="12">Requires a divalent cation, most likely magnesium in vivo, as an electrophilic catalyst to aid phosphoryl group transfer. It is the chelate of the metal and the nucleotide that is the actual substrate.</text>
</comment>
<keyword evidence="4 12" id="KW-0808">Transferase</keyword>
<dbReference type="GO" id="GO:0046872">
    <property type="term" value="F:metal ion binding"/>
    <property type="evidence" value="ECO:0007669"/>
    <property type="project" value="UniProtKB-KW"/>
</dbReference>
<evidence type="ECO:0000256" key="2">
    <source>
        <dbReference type="ARBA" id="ARBA00012035"/>
    </source>
</evidence>
<comment type="similarity">
    <text evidence="1">Belongs to the carbohydrate kinase pfkB family.</text>
</comment>
<dbReference type="SUPFAM" id="SSF53613">
    <property type="entry name" value="Ribokinase-like"/>
    <property type="match status" value="1"/>
</dbReference>
<evidence type="ECO:0000256" key="10">
    <source>
        <dbReference type="ARBA" id="ARBA00022958"/>
    </source>
</evidence>
<dbReference type="PROSITE" id="PS00583">
    <property type="entry name" value="PFKB_KINASES_1"/>
    <property type="match status" value="1"/>
</dbReference>
<feature type="binding site" evidence="12">
    <location>
        <position position="249"/>
    </location>
    <ligand>
        <name>K(+)</name>
        <dbReference type="ChEBI" id="CHEBI:29103"/>
    </ligand>
</feature>
<comment type="subcellular location">
    <subcellularLocation>
        <location evidence="12">Cytoplasm</location>
    </subcellularLocation>
</comment>
<gene>
    <name evidence="12" type="primary">rbsK</name>
    <name evidence="14" type="ORF">EDD60_11474</name>
</gene>
<comment type="similarity">
    <text evidence="12">Belongs to the carbohydrate kinase PfkB family. Ribokinase subfamily.</text>
</comment>
<feature type="binding site" evidence="12">
    <location>
        <position position="247"/>
    </location>
    <ligand>
        <name>K(+)</name>
        <dbReference type="ChEBI" id="CHEBI:29103"/>
    </ligand>
</feature>
<evidence type="ECO:0000256" key="7">
    <source>
        <dbReference type="ARBA" id="ARBA00022777"/>
    </source>
</evidence>
<keyword evidence="12" id="KW-0963">Cytoplasm</keyword>
<feature type="binding site" evidence="12">
    <location>
        <position position="283"/>
    </location>
    <ligand>
        <name>K(+)</name>
        <dbReference type="ChEBI" id="CHEBI:29103"/>
    </ligand>
</feature>
<keyword evidence="9 12" id="KW-0460">Magnesium</keyword>
<comment type="caution">
    <text evidence="12">Lacks conserved residue(s) required for the propagation of feature annotation.</text>
</comment>
<dbReference type="EC" id="2.7.1.15" evidence="2 12"/>
<comment type="activity regulation">
    <text evidence="12">Activated by a monovalent cation that binds near, but not in, the active site. The most likely occupant of the site in vivo is potassium. Ion binding induces a conformational change that may alter substrate affinity.</text>
</comment>
<dbReference type="EMBL" id="SMCQ01000014">
    <property type="protein sequence ID" value="TCV97906.1"/>
    <property type="molecule type" value="Genomic_DNA"/>
</dbReference>
<evidence type="ECO:0000313" key="14">
    <source>
        <dbReference type="EMBL" id="TCV97906.1"/>
    </source>
</evidence>
<dbReference type="GO" id="GO:0005524">
    <property type="term" value="F:ATP binding"/>
    <property type="evidence" value="ECO:0007669"/>
    <property type="project" value="UniProtKB-UniRule"/>
</dbReference>
<keyword evidence="11 12" id="KW-0119">Carbohydrate metabolism</keyword>
<feature type="domain" description="Carbohydrate kinase PfkB" evidence="13">
    <location>
        <begin position="5"/>
        <end position="295"/>
    </location>
</feature>
<protein>
    <recommendedName>
        <fullName evidence="3 12">Ribokinase</fullName>
        <shortName evidence="12">RK</shortName>
        <ecNumber evidence="2 12">2.7.1.15</ecNumber>
    </recommendedName>
</protein>
<dbReference type="InterPro" id="IPR011611">
    <property type="entry name" value="PfkB_dom"/>
</dbReference>
<evidence type="ECO:0000313" key="15">
    <source>
        <dbReference type="Proteomes" id="UP000295515"/>
    </source>
</evidence>
<evidence type="ECO:0000256" key="8">
    <source>
        <dbReference type="ARBA" id="ARBA00022840"/>
    </source>
</evidence>
<comment type="pathway">
    <text evidence="12">Carbohydrate metabolism; D-ribose degradation; D-ribose 5-phosphate from beta-D-ribopyranose: step 2/2.</text>
</comment>
<feature type="binding site" evidence="12">
    <location>
        <position position="141"/>
    </location>
    <ligand>
        <name>substrate</name>
    </ligand>
</feature>
<dbReference type="GeneID" id="98915811"/>
<dbReference type="GO" id="GO:0004747">
    <property type="term" value="F:ribokinase activity"/>
    <property type="evidence" value="ECO:0007669"/>
    <property type="project" value="UniProtKB-UniRule"/>
</dbReference>
<keyword evidence="15" id="KW-1185">Reference proteome</keyword>
<comment type="function">
    <text evidence="12">Catalyzes the phosphorylation of ribose at O-5 in a reaction requiring ATP and magnesium. The resulting D-ribose-5-phosphate can then be used either for sythesis of nucleotides, histidine, and tryptophan, or as a component of the pentose phosphate pathway.</text>
</comment>
<keyword evidence="6 12" id="KW-0547">Nucleotide-binding</keyword>
<feature type="binding site" evidence="12">
    <location>
        <begin position="13"/>
        <end position="15"/>
    </location>
    <ligand>
        <name>substrate</name>
    </ligand>
</feature>
<dbReference type="Gene3D" id="3.40.1190.20">
    <property type="match status" value="1"/>
</dbReference>
<dbReference type="PROSITE" id="PS00584">
    <property type="entry name" value="PFKB_KINASES_2"/>
    <property type="match status" value="1"/>
</dbReference>
<feature type="binding site" evidence="12">
    <location>
        <begin position="252"/>
        <end position="253"/>
    </location>
    <ligand>
        <name>ATP</name>
        <dbReference type="ChEBI" id="CHEBI:30616"/>
    </ligand>
</feature>
<accession>A0A4R3YZ38</accession>
<evidence type="ECO:0000256" key="5">
    <source>
        <dbReference type="ARBA" id="ARBA00022723"/>
    </source>
</evidence>
<dbReference type="Pfam" id="PF00294">
    <property type="entry name" value="PfkB"/>
    <property type="match status" value="1"/>
</dbReference>
<feature type="binding site" evidence="12">
    <location>
        <position position="253"/>
    </location>
    <ligand>
        <name>substrate</name>
    </ligand>
</feature>
<keyword evidence="5 12" id="KW-0479">Metal-binding</keyword>
<comment type="catalytic activity">
    <reaction evidence="12">
        <text>D-ribose + ATP = D-ribose 5-phosphate + ADP + H(+)</text>
        <dbReference type="Rhea" id="RHEA:13697"/>
        <dbReference type="ChEBI" id="CHEBI:15378"/>
        <dbReference type="ChEBI" id="CHEBI:30616"/>
        <dbReference type="ChEBI" id="CHEBI:47013"/>
        <dbReference type="ChEBI" id="CHEBI:78346"/>
        <dbReference type="ChEBI" id="CHEBI:456216"/>
        <dbReference type="EC" id="2.7.1.15"/>
    </reaction>
</comment>
<evidence type="ECO:0000256" key="9">
    <source>
        <dbReference type="ARBA" id="ARBA00022842"/>
    </source>
</evidence>
<dbReference type="InterPro" id="IPR011877">
    <property type="entry name" value="Ribokinase"/>
</dbReference>
<evidence type="ECO:0000259" key="13">
    <source>
        <dbReference type="Pfam" id="PF00294"/>
    </source>
</evidence>
<feature type="binding site" evidence="12">
    <location>
        <begin position="41"/>
        <end position="45"/>
    </location>
    <ligand>
        <name>substrate</name>
    </ligand>
</feature>
<dbReference type="InterPro" id="IPR029056">
    <property type="entry name" value="Ribokinase-like"/>
</dbReference>
<dbReference type="PANTHER" id="PTHR10584">
    <property type="entry name" value="SUGAR KINASE"/>
    <property type="match status" value="1"/>
</dbReference>
<evidence type="ECO:0000256" key="6">
    <source>
        <dbReference type="ARBA" id="ARBA00022741"/>
    </source>
</evidence>
<dbReference type="RefSeq" id="WP_066447034.1">
    <property type="nucleotide sequence ID" value="NZ_JANKBF010000004.1"/>
</dbReference>
<dbReference type="AlphaFoldDB" id="A0A4R3YZ38"/>
<comment type="caution">
    <text evidence="14">The sequence shown here is derived from an EMBL/GenBank/DDBJ whole genome shotgun (WGS) entry which is preliminary data.</text>
</comment>
<feature type="active site" description="Proton acceptor" evidence="12">
    <location>
        <position position="253"/>
    </location>
</feature>
<evidence type="ECO:0000256" key="3">
    <source>
        <dbReference type="ARBA" id="ARBA00016943"/>
    </source>
</evidence>
<evidence type="ECO:0000256" key="12">
    <source>
        <dbReference type="HAMAP-Rule" id="MF_01987"/>
    </source>
</evidence>
<dbReference type="PRINTS" id="PR00990">
    <property type="entry name" value="RIBOKINASE"/>
</dbReference>
<evidence type="ECO:0000256" key="4">
    <source>
        <dbReference type="ARBA" id="ARBA00022679"/>
    </source>
</evidence>
<proteinExistence type="inferred from homology"/>
<comment type="subunit">
    <text evidence="12">Homodimer.</text>
</comment>
<dbReference type="GO" id="GO:0005829">
    <property type="term" value="C:cytosol"/>
    <property type="evidence" value="ECO:0007669"/>
    <property type="project" value="TreeGrafter"/>
</dbReference>
<dbReference type="PANTHER" id="PTHR10584:SF166">
    <property type="entry name" value="RIBOKINASE"/>
    <property type="match status" value="1"/>
</dbReference>
<organism evidence="14 15">
    <name type="scientific">Longibaculum muris</name>
    <dbReference type="NCBI Taxonomy" id="1796628"/>
    <lineage>
        <taxon>Bacteria</taxon>
        <taxon>Bacillati</taxon>
        <taxon>Bacillota</taxon>
        <taxon>Erysipelotrichia</taxon>
        <taxon>Erysipelotrichales</taxon>
        <taxon>Coprobacillaceae</taxon>
        <taxon>Longibaculum</taxon>
    </lineage>
</organism>
<feature type="binding site" evidence="12">
    <location>
        <position position="277"/>
    </location>
    <ligand>
        <name>ATP</name>
        <dbReference type="ChEBI" id="CHEBI:30616"/>
    </ligand>
</feature>
<dbReference type="GO" id="GO:0019303">
    <property type="term" value="P:D-ribose catabolic process"/>
    <property type="evidence" value="ECO:0007669"/>
    <property type="project" value="UniProtKB-UniRule"/>
</dbReference>
<dbReference type="InterPro" id="IPR002139">
    <property type="entry name" value="Ribo/fructo_kinase"/>
</dbReference>
<name>A0A4R3YZ38_9FIRM</name>
<feature type="binding site" evidence="12">
    <location>
        <position position="288"/>
    </location>
    <ligand>
        <name>K(+)</name>
        <dbReference type="ChEBI" id="CHEBI:29103"/>
    </ligand>
</feature>
<evidence type="ECO:0000256" key="1">
    <source>
        <dbReference type="ARBA" id="ARBA00005380"/>
    </source>
</evidence>
<feature type="binding site" evidence="12">
    <location>
        <position position="286"/>
    </location>
    <ligand>
        <name>K(+)</name>
        <dbReference type="ChEBI" id="CHEBI:29103"/>
    </ligand>
</feature>
<dbReference type="HAMAP" id="MF_01987">
    <property type="entry name" value="Ribokinase"/>
    <property type="match status" value="1"/>
</dbReference>
<keyword evidence="7 12" id="KW-0418">Kinase</keyword>
<dbReference type="InterPro" id="IPR002173">
    <property type="entry name" value="Carboh/pur_kinase_PfkB_CS"/>
</dbReference>
<feature type="binding site" evidence="12">
    <location>
        <position position="185"/>
    </location>
    <ligand>
        <name>ATP</name>
        <dbReference type="ChEBI" id="CHEBI:30616"/>
    </ligand>
</feature>
<dbReference type="UniPathway" id="UPA00916">
    <property type="reaction ID" value="UER00889"/>
</dbReference>
<feature type="binding site" evidence="12">
    <location>
        <begin position="221"/>
        <end position="226"/>
    </location>
    <ligand>
        <name>ATP</name>
        <dbReference type="ChEBI" id="CHEBI:30616"/>
    </ligand>
</feature>
<evidence type="ECO:0000256" key="11">
    <source>
        <dbReference type="ARBA" id="ARBA00023277"/>
    </source>
</evidence>
<sequence length="307" mass="33160">MNTYDVVVFGSINLDVVTHVKDYPHYGDSVLAKKIETIPGGKGANQAITVAKQGSQMLFISSVGKDSSGKQMLQNLQSYGVGTDKILLSEESGTGMYVIFVDEHGENTMAGSLGANLTIPLDYIQETMSKIEAKILLLQMETSPEAIIKVMQLAKEKGMFVILDPAPAGAYFPEVLKYADVITPNQQETQMITGIHVDNQESALLAAKKIEELGVKNCIIKMGSKGNLVYQSGQTTYIPSIKVKALNTVGAGDTFAGALASQYVKTNDLVEAVKYANIAAGIKVSRNGGQEVIPTYQEVIDYMNEKY</sequence>
<reference evidence="14 15" key="1">
    <citation type="submission" date="2019-03" db="EMBL/GenBank/DDBJ databases">
        <title>Genomic Encyclopedia of Type Strains, Phase IV (KMG-IV): sequencing the most valuable type-strain genomes for metagenomic binning, comparative biology and taxonomic classification.</title>
        <authorList>
            <person name="Goeker M."/>
        </authorList>
    </citation>
    <scope>NUCLEOTIDE SEQUENCE [LARGE SCALE GENOMIC DNA]</scope>
    <source>
        <strain evidence="14 15">DSM 29487</strain>
    </source>
</reference>
<dbReference type="CDD" id="cd01174">
    <property type="entry name" value="ribokinase"/>
    <property type="match status" value="1"/>
</dbReference>
<dbReference type="Proteomes" id="UP000295515">
    <property type="component" value="Unassembled WGS sequence"/>
</dbReference>
<keyword evidence="10 12" id="KW-0630">Potassium</keyword>